<dbReference type="AlphaFoldDB" id="A0A9Q5I570"/>
<name>A0A9Q5I570_SANBA</name>
<dbReference type="Proteomes" id="UP000757232">
    <property type="component" value="Unassembled WGS sequence"/>
</dbReference>
<keyword evidence="2" id="KW-1185">Reference proteome</keyword>
<evidence type="ECO:0000313" key="2">
    <source>
        <dbReference type="Proteomes" id="UP000757232"/>
    </source>
</evidence>
<gene>
    <name evidence="1" type="ORF">A7U60_g795</name>
</gene>
<dbReference type="EMBL" id="LNZH02000051">
    <property type="protein sequence ID" value="OCB91900.1"/>
    <property type="molecule type" value="Genomic_DNA"/>
</dbReference>
<evidence type="ECO:0000313" key="1">
    <source>
        <dbReference type="EMBL" id="OCB91900.1"/>
    </source>
</evidence>
<comment type="caution">
    <text evidence="1">The sequence shown here is derived from an EMBL/GenBank/DDBJ whole genome shotgun (WGS) entry which is preliminary data.</text>
</comment>
<proteinExistence type="predicted"/>
<sequence>MLLTFFLVASVTESVVPRALDPCSEHSALRASFESFPAYESIKTNILYTAGKSLAFHASAKYRIQAREPYAKHSTQLNDDLSIRISDAPRSGVNRPCILLSIAEFADQISVWQDALLDHLKGRLESLSAAKVLAIDGEDPFVAIFASAAITGRYQSPGWSRNGFFSSYQRGDRDGSTFSENLRV</sequence>
<organism evidence="1 2">
    <name type="scientific">Sanghuangporus baumii</name>
    <name type="common">Phellinus baumii</name>
    <dbReference type="NCBI Taxonomy" id="108892"/>
    <lineage>
        <taxon>Eukaryota</taxon>
        <taxon>Fungi</taxon>
        <taxon>Dikarya</taxon>
        <taxon>Basidiomycota</taxon>
        <taxon>Agaricomycotina</taxon>
        <taxon>Agaricomycetes</taxon>
        <taxon>Hymenochaetales</taxon>
        <taxon>Hymenochaetaceae</taxon>
        <taxon>Sanghuangporus</taxon>
    </lineage>
</organism>
<dbReference type="OrthoDB" id="27214at2759"/>
<protein>
    <submittedName>
        <fullName evidence="1">Uncharacterized protein</fullName>
    </submittedName>
</protein>
<accession>A0A9Q5I570</accession>
<reference evidence="1" key="1">
    <citation type="submission" date="2016-06" db="EMBL/GenBank/DDBJ databases">
        <title>Draft Genome sequence of the fungus Inonotus baumii.</title>
        <authorList>
            <person name="Zhu H."/>
            <person name="Lin W."/>
        </authorList>
    </citation>
    <scope>NUCLEOTIDE SEQUENCE</scope>
    <source>
        <strain evidence="1">821</strain>
    </source>
</reference>